<dbReference type="CDD" id="cd01838">
    <property type="entry name" value="Isoamyl_acetate_hydrolase_like"/>
    <property type="match status" value="1"/>
</dbReference>
<dbReference type="PANTHER" id="PTHR14209:SF19">
    <property type="entry name" value="ISOAMYL ACETATE-HYDROLYZING ESTERASE 1 HOMOLOG"/>
    <property type="match status" value="1"/>
</dbReference>
<protein>
    <submittedName>
        <fullName evidence="2">Mango esterase</fullName>
    </submittedName>
</protein>
<accession>A0A854QFJ0</accession>
<dbReference type="Gene3D" id="3.40.50.1110">
    <property type="entry name" value="SGNH hydrolase"/>
    <property type="match status" value="1"/>
</dbReference>
<evidence type="ECO:0000313" key="2">
    <source>
        <dbReference type="EMBL" id="OXG23882.1"/>
    </source>
</evidence>
<dbReference type="Proteomes" id="UP000199727">
    <property type="component" value="Unassembled WGS sequence"/>
</dbReference>
<organism evidence="2 3">
    <name type="scientific">Cryptococcus neoformans Tu259-1</name>
    <dbReference type="NCBI Taxonomy" id="1230072"/>
    <lineage>
        <taxon>Eukaryota</taxon>
        <taxon>Fungi</taxon>
        <taxon>Dikarya</taxon>
        <taxon>Basidiomycota</taxon>
        <taxon>Agaricomycotina</taxon>
        <taxon>Tremellomycetes</taxon>
        <taxon>Tremellales</taxon>
        <taxon>Cryptococcaceae</taxon>
        <taxon>Cryptococcus</taxon>
        <taxon>Cryptococcus neoformans species complex</taxon>
    </lineage>
</organism>
<dbReference type="AlphaFoldDB" id="A0A854QFJ0"/>
<dbReference type="InterPro" id="IPR036514">
    <property type="entry name" value="SGNH_hydro_sf"/>
</dbReference>
<comment type="caution">
    <text evidence="2">The sequence shown here is derived from an EMBL/GenBank/DDBJ whole genome shotgun (WGS) entry which is preliminary data.</text>
</comment>
<gene>
    <name evidence="2" type="ORF">C361_02422</name>
</gene>
<dbReference type="OrthoDB" id="671439at2759"/>
<dbReference type="EMBL" id="AMKT01000034">
    <property type="protein sequence ID" value="OXG23882.1"/>
    <property type="molecule type" value="Genomic_DNA"/>
</dbReference>
<reference evidence="2 3" key="1">
    <citation type="submission" date="2017-06" db="EMBL/GenBank/DDBJ databases">
        <title>Global population genomics of the pathogenic fungus Cryptococcus neoformans var. grubii.</title>
        <authorList>
            <person name="Cuomo C."/>
            <person name="Litvintseva A."/>
            <person name="Chen Y."/>
            <person name="Young S."/>
            <person name="Zeng Q."/>
            <person name="Chapman S."/>
            <person name="Gujja S."/>
            <person name="Saif S."/>
            <person name="Birren B."/>
        </authorList>
    </citation>
    <scope>NUCLEOTIDE SEQUENCE [LARGE SCALE GENOMIC DNA]</scope>
    <source>
        <strain evidence="2 3">Tu259-1</strain>
    </source>
</reference>
<dbReference type="Pfam" id="PF13472">
    <property type="entry name" value="Lipase_GDSL_2"/>
    <property type="match status" value="1"/>
</dbReference>
<dbReference type="InterPro" id="IPR045136">
    <property type="entry name" value="Iah1-like"/>
</dbReference>
<dbReference type="InterPro" id="IPR013830">
    <property type="entry name" value="SGNH_hydro"/>
</dbReference>
<feature type="domain" description="SGNH hydrolase-type esterase" evidence="1">
    <location>
        <begin position="13"/>
        <end position="211"/>
    </location>
</feature>
<evidence type="ECO:0000313" key="3">
    <source>
        <dbReference type="Proteomes" id="UP000199727"/>
    </source>
</evidence>
<name>A0A854QFJ0_CRYNE</name>
<sequence length="251" mass="28510">MSSKETHIDQIVLIGDSLTQFALGEKGFAVQLANHFQRQFDVVVRGFSGYNSRWVLEMARLFMPELKRIRLAVILLGTNDALLAPEPRAIDPESYKANIAKIVSLVPLSAKIILVSPPPYSLKGKAKDLGLEYYPGINLDRDPVHSLLYNLKARELADNLNEAGDRKGNVAFCDIRTPMEKAALEESPDDLEEGLFKYLRDGVHLSPDGYQCMYETLLHVIKSRFPELEQEPYFFADYETIDHTQPEKYFE</sequence>
<dbReference type="PANTHER" id="PTHR14209">
    <property type="entry name" value="ISOAMYL ACETATE-HYDROLYZING ESTERASE 1"/>
    <property type="match status" value="1"/>
</dbReference>
<evidence type="ECO:0000259" key="1">
    <source>
        <dbReference type="Pfam" id="PF13472"/>
    </source>
</evidence>
<dbReference type="SUPFAM" id="SSF52266">
    <property type="entry name" value="SGNH hydrolase"/>
    <property type="match status" value="1"/>
</dbReference>
<proteinExistence type="predicted"/>